<dbReference type="EMBL" id="VDEP01000078">
    <property type="protein sequence ID" value="KAA1132571.1"/>
    <property type="molecule type" value="Genomic_DNA"/>
</dbReference>
<keyword evidence="1" id="KW-0472">Membrane</keyword>
<proteinExistence type="predicted"/>
<comment type="caution">
    <text evidence="2">The sequence shown here is derived from an EMBL/GenBank/DDBJ whole genome shotgun (WGS) entry which is preliminary data.</text>
</comment>
<sequence length="201" mass="22853">MAFQSRLKMAVAALTRRLIVLVDDSDREEADQLYECGNEPVEPTGRREWRYSATHSKIQVWSFHSVHSSCYFILAVNGGGRVMGGFEWSFRKYHLSWREEDPKSLYQDLRLGGCSAPAAATTTQQTSAQPKSTARYNRLTLHDRFTAPSVYNPSSTKFIAPARDRHRRDGYLWLIGRSIGCTVAGIIVYVHPRNLRTLPSE</sequence>
<dbReference type="AlphaFoldDB" id="A0A5B0S329"/>
<accession>A0A5B0S329</accession>
<keyword evidence="1" id="KW-1133">Transmembrane helix</keyword>
<protein>
    <submittedName>
        <fullName evidence="2">Uncharacterized protein</fullName>
    </submittedName>
</protein>
<gene>
    <name evidence="2" type="ORF">PGTUg99_007554</name>
</gene>
<evidence type="ECO:0000313" key="2">
    <source>
        <dbReference type="EMBL" id="KAA1132571.1"/>
    </source>
</evidence>
<name>A0A5B0S329_PUCGR</name>
<dbReference type="Proteomes" id="UP000325313">
    <property type="component" value="Unassembled WGS sequence"/>
</dbReference>
<feature type="transmembrane region" description="Helical" evidence="1">
    <location>
        <begin position="171"/>
        <end position="191"/>
    </location>
</feature>
<organism evidence="2 3">
    <name type="scientific">Puccinia graminis f. sp. tritici</name>
    <dbReference type="NCBI Taxonomy" id="56615"/>
    <lineage>
        <taxon>Eukaryota</taxon>
        <taxon>Fungi</taxon>
        <taxon>Dikarya</taxon>
        <taxon>Basidiomycota</taxon>
        <taxon>Pucciniomycotina</taxon>
        <taxon>Pucciniomycetes</taxon>
        <taxon>Pucciniales</taxon>
        <taxon>Pucciniaceae</taxon>
        <taxon>Puccinia</taxon>
    </lineage>
</organism>
<keyword evidence="1" id="KW-0812">Transmembrane</keyword>
<reference evidence="2 3" key="1">
    <citation type="submission" date="2019-05" db="EMBL/GenBank/DDBJ databases">
        <title>Emergence of the Ug99 lineage of the wheat stem rust pathogen through somatic hybridization.</title>
        <authorList>
            <person name="Li F."/>
            <person name="Upadhyaya N.M."/>
            <person name="Sperschneider J."/>
            <person name="Matny O."/>
            <person name="Nguyen-Phuc H."/>
            <person name="Mago R."/>
            <person name="Raley C."/>
            <person name="Miller M.E."/>
            <person name="Silverstein K.A.T."/>
            <person name="Henningsen E."/>
            <person name="Hirsch C.D."/>
            <person name="Visser B."/>
            <person name="Pretorius Z.A."/>
            <person name="Steffenson B.J."/>
            <person name="Schwessinger B."/>
            <person name="Dodds P.N."/>
            <person name="Figueroa M."/>
        </authorList>
    </citation>
    <scope>NUCLEOTIDE SEQUENCE [LARGE SCALE GENOMIC DNA]</scope>
    <source>
        <strain evidence="2 3">Ug99</strain>
    </source>
</reference>
<evidence type="ECO:0000256" key="1">
    <source>
        <dbReference type="SAM" id="Phobius"/>
    </source>
</evidence>
<evidence type="ECO:0000313" key="3">
    <source>
        <dbReference type="Proteomes" id="UP000325313"/>
    </source>
</evidence>